<organism evidence="2 3">
    <name type="scientific">Xenoophorus captivus</name>
    <dbReference type="NCBI Taxonomy" id="1517983"/>
    <lineage>
        <taxon>Eukaryota</taxon>
        <taxon>Metazoa</taxon>
        <taxon>Chordata</taxon>
        <taxon>Craniata</taxon>
        <taxon>Vertebrata</taxon>
        <taxon>Euteleostomi</taxon>
        <taxon>Actinopterygii</taxon>
        <taxon>Neopterygii</taxon>
        <taxon>Teleostei</taxon>
        <taxon>Neoteleostei</taxon>
        <taxon>Acanthomorphata</taxon>
        <taxon>Ovalentaria</taxon>
        <taxon>Atherinomorphae</taxon>
        <taxon>Cyprinodontiformes</taxon>
        <taxon>Goodeidae</taxon>
        <taxon>Xenoophorus</taxon>
    </lineage>
</organism>
<dbReference type="Proteomes" id="UP001434883">
    <property type="component" value="Unassembled WGS sequence"/>
</dbReference>
<evidence type="ECO:0000313" key="2">
    <source>
        <dbReference type="EMBL" id="MEQ2193183.1"/>
    </source>
</evidence>
<keyword evidence="3" id="KW-1185">Reference proteome</keyword>
<name>A0ABV0QCI8_9TELE</name>
<feature type="compositionally biased region" description="Polar residues" evidence="1">
    <location>
        <begin position="26"/>
        <end position="38"/>
    </location>
</feature>
<feature type="region of interest" description="Disordered" evidence="1">
    <location>
        <begin position="1"/>
        <end position="20"/>
    </location>
</feature>
<dbReference type="EMBL" id="JAHRIN010006200">
    <property type="protein sequence ID" value="MEQ2193183.1"/>
    <property type="molecule type" value="Genomic_DNA"/>
</dbReference>
<evidence type="ECO:0008006" key="4">
    <source>
        <dbReference type="Google" id="ProtNLM"/>
    </source>
</evidence>
<comment type="caution">
    <text evidence="2">The sequence shown here is derived from an EMBL/GenBank/DDBJ whole genome shotgun (WGS) entry which is preliminary data.</text>
</comment>
<accession>A0ABV0QCI8</accession>
<feature type="compositionally biased region" description="Polar residues" evidence="1">
    <location>
        <begin position="10"/>
        <end position="20"/>
    </location>
</feature>
<feature type="region of interest" description="Disordered" evidence="1">
    <location>
        <begin position="26"/>
        <end position="84"/>
    </location>
</feature>
<reference evidence="2 3" key="1">
    <citation type="submission" date="2021-06" db="EMBL/GenBank/DDBJ databases">
        <authorList>
            <person name="Palmer J.M."/>
        </authorList>
    </citation>
    <scope>NUCLEOTIDE SEQUENCE [LARGE SCALE GENOMIC DNA]</scope>
    <source>
        <strain evidence="2 3">XC_2019</strain>
        <tissue evidence="2">Muscle</tissue>
    </source>
</reference>
<proteinExistence type="predicted"/>
<evidence type="ECO:0000256" key="1">
    <source>
        <dbReference type="SAM" id="MobiDB-lite"/>
    </source>
</evidence>
<protein>
    <recommendedName>
        <fullName evidence="4">ITPR-interacting domain-containing protein</fullName>
    </recommendedName>
</protein>
<evidence type="ECO:0000313" key="3">
    <source>
        <dbReference type="Proteomes" id="UP001434883"/>
    </source>
</evidence>
<gene>
    <name evidence="2" type="ORF">XENOCAPTIV_025572</name>
</gene>
<feature type="non-terminal residue" evidence="2">
    <location>
        <position position="1"/>
    </location>
</feature>
<feature type="compositionally biased region" description="Basic and acidic residues" evidence="1">
    <location>
        <begin position="57"/>
        <end position="67"/>
    </location>
</feature>
<sequence>EIRAEEKANRSTAQYHPQARCETQIQLGHSQTSCTATPTEEDDAVRELEPSDGTATEPRRSSPKDSLEQGSSSGAPEGFDVPEEEDTVLLAVGLGIQEFREQGDVFASFQRVPSKRCFAGVVRDPSLPNTISLQRYLH</sequence>